<evidence type="ECO:0000259" key="6">
    <source>
        <dbReference type="Pfam" id="PF02631"/>
    </source>
</evidence>
<comment type="subcellular location">
    <subcellularLocation>
        <location evidence="1 5">Cytoplasm</location>
    </subcellularLocation>
</comment>
<dbReference type="Pfam" id="PF21981">
    <property type="entry name" value="RecX_HTH3"/>
    <property type="match status" value="1"/>
</dbReference>
<dbReference type="InterPro" id="IPR053924">
    <property type="entry name" value="RecX_HTH_2nd"/>
</dbReference>
<proteinExistence type="inferred from homology"/>
<evidence type="ECO:0000256" key="3">
    <source>
        <dbReference type="ARBA" id="ARBA00018111"/>
    </source>
</evidence>
<reference evidence="9 10" key="1">
    <citation type="submission" date="2010-06" db="EMBL/GenBank/DDBJ databases">
        <title>Complete sequence of chromosome of Nitrosococcus watsoni C-113.</title>
        <authorList>
            <consortium name="US DOE Joint Genome Institute"/>
            <person name="Lucas S."/>
            <person name="Copeland A."/>
            <person name="Lapidus A."/>
            <person name="Cheng J.-F."/>
            <person name="Bruce D."/>
            <person name="Goodwin L."/>
            <person name="Pitluck S."/>
            <person name="Malfatti S.A."/>
            <person name="Chain P.S.G."/>
            <person name="Land M."/>
            <person name="Hauser L."/>
            <person name="Kyrpides N."/>
            <person name="Ivanova N."/>
            <person name="Cambell M.A."/>
            <person name="Heidelberg J.F."/>
            <person name="Klotz M.G."/>
            <person name="Woyke T."/>
        </authorList>
    </citation>
    <scope>NUCLEOTIDE SEQUENCE [LARGE SCALE GENOMIC DNA]</scope>
    <source>
        <strain evidence="9 10">C-113</strain>
    </source>
</reference>
<dbReference type="eggNOG" id="COG2137">
    <property type="taxonomic scope" value="Bacteria"/>
</dbReference>
<feature type="domain" description="RecX third three-helical" evidence="7">
    <location>
        <begin position="105"/>
        <end position="146"/>
    </location>
</feature>
<feature type="domain" description="RecX first three-helical" evidence="8">
    <location>
        <begin position="9"/>
        <end position="48"/>
    </location>
</feature>
<evidence type="ECO:0000313" key="9">
    <source>
        <dbReference type="EMBL" id="ADJ27745.1"/>
    </source>
</evidence>
<gene>
    <name evidence="5" type="primary">recX</name>
    <name evidence="9" type="ordered locus">Nwat_0793</name>
</gene>
<dbReference type="InterPro" id="IPR036388">
    <property type="entry name" value="WH-like_DNA-bd_sf"/>
</dbReference>
<evidence type="ECO:0000259" key="7">
    <source>
        <dbReference type="Pfam" id="PF21981"/>
    </source>
</evidence>
<name>D8KBY4_NITWC</name>
<comment type="similarity">
    <text evidence="2 5">Belongs to the RecX family.</text>
</comment>
<organism evidence="9 10">
    <name type="scientific">Nitrosococcus watsoni (strain C-113)</name>
    <dbReference type="NCBI Taxonomy" id="105559"/>
    <lineage>
        <taxon>Bacteria</taxon>
        <taxon>Pseudomonadati</taxon>
        <taxon>Pseudomonadota</taxon>
        <taxon>Gammaproteobacteria</taxon>
        <taxon>Chromatiales</taxon>
        <taxon>Chromatiaceae</taxon>
        <taxon>Nitrosococcus</taxon>
    </lineage>
</organism>
<evidence type="ECO:0000256" key="2">
    <source>
        <dbReference type="ARBA" id="ARBA00009695"/>
    </source>
</evidence>
<evidence type="ECO:0000256" key="4">
    <source>
        <dbReference type="ARBA" id="ARBA00022490"/>
    </source>
</evidence>
<dbReference type="AlphaFoldDB" id="D8KBY4"/>
<accession>D8KBY4</accession>
<evidence type="ECO:0000313" key="10">
    <source>
        <dbReference type="Proteomes" id="UP000000393"/>
    </source>
</evidence>
<dbReference type="InterPro" id="IPR003783">
    <property type="entry name" value="Regulatory_RecX"/>
</dbReference>
<dbReference type="Gene3D" id="1.10.10.10">
    <property type="entry name" value="Winged helix-like DNA-binding domain superfamily/Winged helix DNA-binding domain"/>
    <property type="match status" value="3"/>
</dbReference>
<evidence type="ECO:0000259" key="8">
    <source>
        <dbReference type="Pfam" id="PF21982"/>
    </source>
</evidence>
<dbReference type="EMBL" id="CP002086">
    <property type="protein sequence ID" value="ADJ27745.1"/>
    <property type="molecule type" value="Genomic_DNA"/>
</dbReference>
<evidence type="ECO:0000256" key="1">
    <source>
        <dbReference type="ARBA" id="ARBA00004496"/>
    </source>
</evidence>
<dbReference type="HAMAP" id="MF_01114">
    <property type="entry name" value="RecX"/>
    <property type="match status" value="1"/>
</dbReference>
<feature type="domain" description="RecX second three-helical" evidence="6">
    <location>
        <begin position="55"/>
        <end position="95"/>
    </location>
</feature>
<dbReference type="RefSeq" id="WP_013219850.1">
    <property type="nucleotide sequence ID" value="NC_014315.1"/>
</dbReference>
<sequence>MGDGIVAEARNLLLGMLARREYSRWELQRKLTTRGYPSWVIEGALADLCQNNLQSDERFTESYFRSRVERGFGPRRIAAELKQRGIGVALIAESLAQERKNWHSQAMTVRNKRFGQALPSSPKERARQIRFLQYRGFTQEQINHALSERDG</sequence>
<dbReference type="OrthoDB" id="7066780at2"/>
<comment type="function">
    <text evidence="5">Modulates RecA activity.</text>
</comment>
<dbReference type="GO" id="GO:0006282">
    <property type="term" value="P:regulation of DNA repair"/>
    <property type="evidence" value="ECO:0007669"/>
    <property type="project" value="UniProtKB-UniRule"/>
</dbReference>
<dbReference type="Pfam" id="PF21982">
    <property type="entry name" value="RecX_HTH1"/>
    <property type="match status" value="1"/>
</dbReference>
<dbReference type="GO" id="GO:0005737">
    <property type="term" value="C:cytoplasm"/>
    <property type="evidence" value="ECO:0007669"/>
    <property type="project" value="UniProtKB-SubCell"/>
</dbReference>
<dbReference type="PANTHER" id="PTHR33602:SF1">
    <property type="entry name" value="REGULATORY PROTEIN RECX FAMILY PROTEIN"/>
    <property type="match status" value="1"/>
</dbReference>
<dbReference type="PANTHER" id="PTHR33602">
    <property type="entry name" value="REGULATORY PROTEIN RECX FAMILY PROTEIN"/>
    <property type="match status" value="1"/>
</dbReference>
<dbReference type="Proteomes" id="UP000000393">
    <property type="component" value="Chromosome"/>
</dbReference>
<dbReference type="InterPro" id="IPR053926">
    <property type="entry name" value="RecX_HTH_1st"/>
</dbReference>
<dbReference type="Pfam" id="PF02631">
    <property type="entry name" value="RecX_HTH2"/>
    <property type="match status" value="1"/>
</dbReference>
<dbReference type="KEGG" id="nwa:Nwat_0793"/>
<dbReference type="InterPro" id="IPR053925">
    <property type="entry name" value="RecX_HTH_3rd"/>
</dbReference>
<dbReference type="HOGENOM" id="CLU_066607_3_2_6"/>
<keyword evidence="10" id="KW-1185">Reference proteome</keyword>
<keyword evidence="4 5" id="KW-0963">Cytoplasm</keyword>
<evidence type="ECO:0000256" key="5">
    <source>
        <dbReference type="HAMAP-Rule" id="MF_01114"/>
    </source>
</evidence>
<dbReference type="STRING" id="105559.Nwat_0793"/>
<protein>
    <recommendedName>
        <fullName evidence="3 5">Regulatory protein RecX</fullName>
    </recommendedName>
</protein>